<comment type="caution">
    <text evidence="3">The sequence shown here is derived from an EMBL/GenBank/DDBJ whole genome shotgun (WGS) entry which is preliminary data.</text>
</comment>
<name>A0ABP0C3J3_9PEZI</name>
<protein>
    <recommendedName>
        <fullName evidence="2">Xylanolytic transcriptional activator regulatory domain-containing protein</fullName>
    </recommendedName>
</protein>
<evidence type="ECO:0000259" key="2">
    <source>
        <dbReference type="Pfam" id="PF04082"/>
    </source>
</evidence>
<dbReference type="CDD" id="cd12148">
    <property type="entry name" value="fungal_TF_MHR"/>
    <property type="match status" value="1"/>
</dbReference>
<evidence type="ECO:0000313" key="3">
    <source>
        <dbReference type="EMBL" id="CAK7225816.1"/>
    </source>
</evidence>
<accession>A0ABP0C3J3</accession>
<keyword evidence="1" id="KW-0539">Nucleus</keyword>
<dbReference type="PANTHER" id="PTHR31668:SF23">
    <property type="entry name" value="ZN(II)2CYS6 TRANSCRIPTION FACTOR (EUROFUNG)"/>
    <property type="match status" value="1"/>
</dbReference>
<reference evidence="3 4" key="1">
    <citation type="submission" date="2024-01" db="EMBL/GenBank/DDBJ databases">
        <authorList>
            <person name="Allen C."/>
            <person name="Tagirdzhanova G."/>
        </authorList>
    </citation>
    <scope>NUCLEOTIDE SEQUENCE [LARGE SCALE GENOMIC DNA]</scope>
</reference>
<dbReference type="InterPro" id="IPR050797">
    <property type="entry name" value="Carb_Metab_Trans_Reg"/>
</dbReference>
<organism evidence="3 4">
    <name type="scientific">Sporothrix eucalyptigena</name>
    <dbReference type="NCBI Taxonomy" id="1812306"/>
    <lineage>
        <taxon>Eukaryota</taxon>
        <taxon>Fungi</taxon>
        <taxon>Dikarya</taxon>
        <taxon>Ascomycota</taxon>
        <taxon>Pezizomycotina</taxon>
        <taxon>Sordariomycetes</taxon>
        <taxon>Sordariomycetidae</taxon>
        <taxon>Ophiostomatales</taxon>
        <taxon>Ophiostomataceae</taxon>
        <taxon>Sporothrix</taxon>
    </lineage>
</organism>
<dbReference type="EMBL" id="CAWUHD010000062">
    <property type="protein sequence ID" value="CAK7225816.1"/>
    <property type="molecule type" value="Genomic_DNA"/>
</dbReference>
<sequence>MGLSGEQDTELLASFRAAVMNEADSVDADIIQIYPGSNADAGGNQPPVHFNMIRDEFMPLDNATKKASSDRIENAVYGCADHLVRLYFKHVHPVYPVLSKTRFLQSYVTDKQAIPASLRGAIYGIASNFWYRDQNQRSKASTTATTTPASTTISPPLCAAIISRLDQHELFEHALASLQRELHGPNMWTLQACLLLIHENAAENATVETPRVWMLAAQAVACAQMIGLHRDPMAWQLAGWEKHLRRKLWWATFAADVWSSVCHAPMHLSYYAAVALNFRALMSPVTKAAKQDPGSSLRRHFRSAIKDFGSFIEFMHGISPDCLHAFWGLHARSQFILCGNFLIYLFLLAPNHDEVRDTFALLGKFHDSLQRLSAVADKFAIGVLRPVALRIDSFFTQAAQVMRTNGQSPPS</sequence>
<evidence type="ECO:0000256" key="1">
    <source>
        <dbReference type="ARBA" id="ARBA00023242"/>
    </source>
</evidence>
<gene>
    <name evidence="3" type="ORF">SEUCBS140593_006031</name>
</gene>
<dbReference type="Proteomes" id="UP001642482">
    <property type="component" value="Unassembled WGS sequence"/>
</dbReference>
<keyword evidence="4" id="KW-1185">Reference proteome</keyword>
<dbReference type="Pfam" id="PF04082">
    <property type="entry name" value="Fungal_trans"/>
    <property type="match status" value="1"/>
</dbReference>
<feature type="domain" description="Xylanolytic transcriptional activator regulatory" evidence="2">
    <location>
        <begin position="85"/>
        <end position="263"/>
    </location>
</feature>
<dbReference type="InterPro" id="IPR007219">
    <property type="entry name" value="XnlR_reg_dom"/>
</dbReference>
<dbReference type="PANTHER" id="PTHR31668">
    <property type="entry name" value="GLUCOSE TRANSPORT TRANSCRIPTION REGULATOR RGT1-RELATED-RELATED"/>
    <property type="match status" value="1"/>
</dbReference>
<proteinExistence type="predicted"/>
<evidence type="ECO:0000313" key="4">
    <source>
        <dbReference type="Proteomes" id="UP001642482"/>
    </source>
</evidence>